<protein>
    <recommendedName>
        <fullName evidence="3">Helix-turn-helix domain protein</fullName>
    </recommendedName>
</protein>
<dbReference type="EMBL" id="CP036343">
    <property type="protein sequence ID" value="QDT89159.1"/>
    <property type="molecule type" value="Genomic_DNA"/>
</dbReference>
<evidence type="ECO:0008006" key="3">
    <source>
        <dbReference type="Google" id="ProtNLM"/>
    </source>
</evidence>
<organism evidence="1 2">
    <name type="scientific">Gimesia algae</name>
    <dbReference type="NCBI Taxonomy" id="2527971"/>
    <lineage>
        <taxon>Bacteria</taxon>
        <taxon>Pseudomonadati</taxon>
        <taxon>Planctomycetota</taxon>
        <taxon>Planctomycetia</taxon>
        <taxon>Planctomycetales</taxon>
        <taxon>Planctomycetaceae</taxon>
        <taxon>Gimesia</taxon>
    </lineage>
</organism>
<accession>A0A517V850</accession>
<evidence type="ECO:0000313" key="2">
    <source>
        <dbReference type="Proteomes" id="UP000316855"/>
    </source>
</evidence>
<dbReference type="AlphaFoldDB" id="A0A517V850"/>
<proteinExistence type="predicted"/>
<dbReference type="KEGG" id="gax:Pan161_07850"/>
<dbReference type="RefSeq" id="WP_145224254.1">
    <property type="nucleotide sequence ID" value="NZ_CP036343.1"/>
</dbReference>
<evidence type="ECO:0000313" key="1">
    <source>
        <dbReference type="EMBL" id="QDT89159.1"/>
    </source>
</evidence>
<name>A0A517V850_9PLAN</name>
<reference evidence="1 2" key="1">
    <citation type="submission" date="2019-02" db="EMBL/GenBank/DDBJ databases">
        <title>Deep-cultivation of Planctomycetes and their phenomic and genomic characterization uncovers novel biology.</title>
        <authorList>
            <person name="Wiegand S."/>
            <person name="Jogler M."/>
            <person name="Boedeker C."/>
            <person name="Pinto D."/>
            <person name="Vollmers J."/>
            <person name="Rivas-Marin E."/>
            <person name="Kohn T."/>
            <person name="Peeters S.H."/>
            <person name="Heuer A."/>
            <person name="Rast P."/>
            <person name="Oberbeckmann S."/>
            <person name="Bunk B."/>
            <person name="Jeske O."/>
            <person name="Meyerdierks A."/>
            <person name="Storesund J.E."/>
            <person name="Kallscheuer N."/>
            <person name="Luecker S."/>
            <person name="Lage O.M."/>
            <person name="Pohl T."/>
            <person name="Merkel B.J."/>
            <person name="Hornburger P."/>
            <person name="Mueller R.-W."/>
            <person name="Bruemmer F."/>
            <person name="Labrenz M."/>
            <person name="Spormann A.M."/>
            <person name="Op den Camp H."/>
            <person name="Overmann J."/>
            <person name="Amann R."/>
            <person name="Jetten M.S.M."/>
            <person name="Mascher T."/>
            <person name="Medema M.H."/>
            <person name="Devos D.P."/>
            <person name="Kaster A.-K."/>
            <person name="Ovreas L."/>
            <person name="Rohde M."/>
            <person name="Galperin M.Y."/>
            <person name="Jogler C."/>
        </authorList>
    </citation>
    <scope>NUCLEOTIDE SEQUENCE [LARGE SCALE GENOMIC DNA]</scope>
    <source>
        <strain evidence="1 2">Pan161</strain>
    </source>
</reference>
<sequence length="65" mass="7353">MNTLLNENAVAYCLQTTPSKVKRWVKTAGLRAVVLPDGEYLIDRADLQLWVSARKVPLQVEEIRA</sequence>
<dbReference type="Proteomes" id="UP000316855">
    <property type="component" value="Chromosome"/>
</dbReference>
<keyword evidence="2" id="KW-1185">Reference proteome</keyword>
<gene>
    <name evidence="1" type="ORF">Pan161_07850</name>
</gene>